<evidence type="ECO:0000259" key="1">
    <source>
        <dbReference type="Pfam" id="PF07883"/>
    </source>
</evidence>
<name>A0A318NZI2_SERPL</name>
<evidence type="ECO:0000313" key="2">
    <source>
        <dbReference type="EMBL" id="PYD36996.1"/>
    </source>
</evidence>
<dbReference type="SUPFAM" id="SSF51182">
    <property type="entry name" value="RmlC-like cupins"/>
    <property type="match status" value="1"/>
</dbReference>
<dbReference type="Gene3D" id="2.60.120.10">
    <property type="entry name" value="Jelly Rolls"/>
    <property type="match status" value="1"/>
</dbReference>
<gene>
    <name evidence="2" type="ORF">CT690_21285</name>
</gene>
<dbReference type="RefSeq" id="WP_020457647.1">
    <property type="nucleotide sequence ID" value="NZ_CP185735.1"/>
</dbReference>
<dbReference type="OrthoDB" id="285029at2"/>
<proteinExistence type="predicted"/>
<dbReference type="InterPro" id="IPR014710">
    <property type="entry name" value="RmlC-like_jellyroll"/>
</dbReference>
<evidence type="ECO:0000313" key="3">
    <source>
        <dbReference type="Proteomes" id="UP000248196"/>
    </source>
</evidence>
<sequence>MKPTNSSLGAAIHAGNLLPFEQYLTQSRNAKEVALHWDINVINQNLGQRTNTRGALNLNNPARRMVGEMASGISMAVQIIAPREKTQSHAHSFWHIYIVVSGQGEVFIDEKENMKIQSGDVIYIPAWSHHQFINPHNDAPLMLYAMQNLPAMAEMGTLMRKESNDVTNIYSE</sequence>
<protein>
    <submittedName>
        <fullName evidence="2">Cupin domain-containing protein</fullName>
    </submittedName>
</protein>
<reference evidence="2 3" key="1">
    <citation type="submission" date="2017-11" db="EMBL/GenBank/DDBJ databases">
        <title>Genome sequence of the oocydin A producing rhizobacterium Serratia plymuthica 4Rx5.</title>
        <authorList>
            <person name="Matilla M.A."/>
            <person name="Udaondo Z."/>
            <person name="Salmond G.P.C."/>
        </authorList>
    </citation>
    <scope>NUCLEOTIDE SEQUENCE [LARGE SCALE GENOMIC DNA]</scope>
    <source>
        <strain evidence="2 3">4Rx5</strain>
    </source>
</reference>
<dbReference type="InterPro" id="IPR011051">
    <property type="entry name" value="RmlC_Cupin_sf"/>
</dbReference>
<feature type="domain" description="Cupin type-2" evidence="1">
    <location>
        <begin position="77"/>
        <end position="144"/>
    </location>
</feature>
<dbReference type="AlphaFoldDB" id="A0A318NZI2"/>
<dbReference type="Pfam" id="PF07883">
    <property type="entry name" value="Cupin_2"/>
    <property type="match status" value="1"/>
</dbReference>
<dbReference type="Proteomes" id="UP000248196">
    <property type="component" value="Unassembled WGS sequence"/>
</dbReference>
<comment type="caution">
    <text evidence="2">The sequence shown here is derived from an EMBL/GenBank/DDBJ whole genome shotgun (WGS) entry which is preliminary data.</text>
</comment>
<dbReference type="InterPro" id="IPR013096">
    <property type="entry name" value="Cupin_2"/>
</dbReference>
<organism evidence="2 3">
    <name type="scientific">Serratia plymuthica</name>
    <dbReference type="NCBI Taxonomy" id="82996"/>
    <lineage>
        <taxon>Bacteria</taxon>
        <taxon>Pseudomonadati</taxon>
        <taxon>Pseudomonadota</taxon>
        <taxon>Gammaproteobacteria</taxon>
        <taxon>Enterobacterales</taxon>
        <taxon>Yersiniaceae</taxon>
        <taxon>Serratia</taxon>
    </lineage>
</organism>
<accession>A0A318NZI2</accession>
<dbReference type="EMBL" id="PESE01000008">
    <property type="protein sequence ID" value="PYD36996.1"/>
    <property type="molecule type" value="Genomic_DNA"/>
</dbReference>